<dbReference type="Gene3D" id="1.10.443.10">
    <property type="entry name" value="Intergrase catalytic core"/>
    <property type="match status" value="1"/>
</dbReference>
<evidence type="ECO:0000256" key="3">
    <source>
        <dbReference type="ARBA" id="ARBA00023125"/>
    </source>
</evidence>
<reference evidence="8 9" key="1">
    <citation type="submission" date="2016-12" db="EMBL/GenBank/DDBJ databases">
        <authorList>
            <person name="Song W.-J."/>
            <person name="Kurnit D.M."/>
        </authorList>
    </citation>
    <scope>NUCLEOTIDE SEQUENCE [LARGE SCALE GENOMIC DNA]</scope>
    <source>
        <strain evidence="8 9">IMCC3135</strain>
    </source>
</reference>
<comment type="similarity">
    <text evidence="1">Belongs to the 'phage' integrase family.</text>
</comment>
<keyword evidence="3 5" id="KW-0238">DNA-binding</keyword>
<feature type="domain" description="Tyr recombinase" evidence="6">
    <location>
        <begin position="154"/>
        <end position="322"/>
    </location>
</feature>
<keyword evidence="4" id="KW-0233">DNA recombination</keyword>
<dbReference type="PROSITE" id="PS51898">
    <property type="entry name" value="TYR_RECOMBINASE"/>
    <property type="match status" value="1"/>
</dbReference>
<dbReference type="GO" id="GO:0003677">
    <property type="term" value="F:DNA binding"/>
    <property type="evidence" value="ECO:0007669"/>
    <property type="project" value="UniProtKB-UniRule"/>
</dbReference>
<dbReference type="Gene3D" id="1.10.150.130">
    <property type="match status" value="1"/>
</dbReference>
<name>A0A2Z2NHG1_9GAMM</name>
<keyword evidence="9" id="KW-1185">Reference proteome</keyword>
<dbReference type="GO" id="GO:0015074">
    <property type="term" value="P:DNA integration"/>
    <property type="evidence" value="ECO:0007669"/>
    <property type="project" value="UniProtKB-KW"/>
</dbReference>
<proteinExistence type="inferred from homology"/>
<dbReference type="GO" id="GO:0006310">
    <property type="term" value="P:DNA recombination"/>
    <property type="evidence" value="ECO:0007669"/>
    <property type="project" value="UniProtKB-KW"/>
</dbReference>
<evidence type="ECO:0000313" key="9">
    <source>
        <dbReference type="Proteomes" id="UP000250079"/>
    </source>
</evidence>
<dbReference type="KEGG" id="gai:IMCC3135_02380"/>
<dbReference type="InterPro" id="IPR013762">
    <property type="entry name" value="Integrase-like_cat_sf"/>
</dbReference>
<dbReference type="InterPro" id="IPR002104">
    <property type="entry name" value="Integrase_catalytic"/>
</dbReference>
<evidence type="ECO:0000256" key="5">
    <source>
        <dbReference type="PROSITE-ProRule" id="PRU01248"/>
    </source>
</evidence>
<keyword evidence="2" id="KW-0229">DNA integration</keyword>
<dbReference type="PROSITE" id="PS51900">
    <property type="entry name" value="CB"/>
    <property type="match status" value="1"/>
</dbReference>
<evidence type="ECO:0000313" key="8">
    <source>
        <dbReference type="EMBL" id="ASJ70589.1"/>
    </source>
</evidence>
<dbReference type="SUPFAM" id="SSF56349">
    <property type="entry name" value="DNA breaking-rejoining enzymes"/>
    <property type="match status" value="1"/>
</dbReference>
<evidence type="ECO:0000259" key="6">
    <source>
        <dbReference type="PROSITE" id="PS51898"/>
    </source>
</evidence>
<dbReference type="InterPro" id="IPR044068">
    <property type="entry name" value="CB"/>
</dbReference>
<evidence type="ECO:0000256" key="1">
    <source>
        <dbReference type="ARBA" id="ARBA00008857"/>
    </source>
</evidence>
<dbReference type="PANTHER" id="PTHR30349">
    <property type="entry name" value="PHAGE INTEGRASE-RELATED"/>
    <property type="match status" value="1"/>
</dbReference>
<feature type="domain" description="Core-binding (CB)" evidence="7">
    <location>
        <begin position="57"/>
        <end position="134"/>
    </location>
</feature>
<dbReference type="OrthoDB" id="9057547at2"/>
<dbReference type="Proteomes" id="UP000250079">
    <property type="component" value="Chromosome"/>
</dbReference>
<dbReference type="InterPro" id="IPR011010">
    <property type="entry name" value="DNA_brk_join_enz"/>
</dbReference>
<evidence type="ECO:0000259" key="7">
    <source>
        <dbReference type="PROSITE" id="PS51900"/>
    </source>
</evidence>
<dbReference type="CDD" id="cd00796">
    <property type="entry name" value="INT_Rci_Hp1_C"/>
    <property type="match status" value="1"/>
</dbReference>
<dbReference type="Pfam" id="PF00589">
    <property type="entry name" value="Phage_integrase"/>
    <property type="match status" value="1"/>
</dbReference>
<organism evidence="8 9">
    <name type="scientific">Granulosicoccus antarcticus IMCC3135</name>
    <dbReference type="NCBI Taxonomy" id="1192854"/>
    <lineage>
        <taxon>Bacteria</taxon>
        <taxon>Pseudomonadati</taxon>
        <taxon>Pseudomonadota</taxon>
        <taxon>Gammaproteobacteria</taxon>
        <taxon>Chromatiales</taxon>
        <taxon>Granulosicoccaceae</taxon>
        <taxon>Granulosicoccus</taxon>
    </lineage>
</organism>
<dbReference type="EMBL" id="CP018632">
    <property type="protein sequence ID" value="ASJ70589.1"/>
    <property type="molecule type" value="Genomic_DNA"/>
</dbReference>
<dbReference type="InterPro" id="IPR010998">
    <property type="entry name" value="Integrase_recombinase_N"/>
</dbReference>
<dbReference type="InterPro" id="IPR050090">
    <property type="entry name" value="Tyrosine_recombinase_XerCD"/>
</dbReference>
<evidence type="ECO:0000256" key="2">
    <source>
        <dbReference type="ARBA" id="ARBA00022908"/>
    </source>
</evidence>
<accession>A0A2Z2NHG1</accession>
<evidence type="ECO:0000256" key="4">
    <source>
        <dbReference type="ARBA" id="ARBA00023172"/>
    </source>
</evidence>
<gene>
    <name evidence="8" type="primary">xerC_2</name>
    <name evidence="8" type="ORF">IMCC3135_02380</name>
</gene>
<sequence length="339" mass="39678">MSIYKRGANWWVHFTSPKGERIRRSARTQNKKQAQEFEDRLKAELWRVEQLGDKPRRTWQEAVVRWLSNTEHKADHNKDIAKLCWLDGFLADLYLDEIDRDVIDHIAEKKRSEASASTANRYLAVIRAILIMARDEWDWIDKAPKIRLYKEPKKRVRWITQDQARTLLSELPTHLADMAEFSLNTGLRQSNVSYLKWDQISLERQLAWIHAEDSKNSKALTVPLNRGAMSVLARRAGINEVYAFTFHDQPLHRTSTKAWTNALNRAGITDFRWHDLRHTWASWHVQKGTSLQELMELGGWSSYQMVLRYAHLAGDHLREVANRLDDTKLSQPANSETEE</sequence>
<dbReference type="AlphaFoldDB" id="A0A2Z2NHG1"/>
<protein>
    <submittedName>
        <fullName evidence="8">Tyrosine recombinase XerC</fullName>
    </submittedName>
</protein>
<dbReference type="PANTHER" id="PTHR30349:SF64">
    <property type="entry name" value="PROPHAGE INTEGRASE INTD-RELATED"/>
    <property type="match status" value="1"/>
</dbReference>